<comment type="caution">
    <text evidence="1">The sequence shown here is derived from an EMBL/GenBank/DDBJ whole genome shotgun (WGS) entry which is preliminary data.</text>
</comment>
<dbReference type="Proteomes" id="UP001148629">
    <property type="component" value="Unassembled WGS sequence"/>
</dbReference>
<evidence type="ECO:0000313" key="2">
    <source>
        <dbReference type="Proteomes" id="UP001148629"/>
    </source>
</evidence>
<protein>
    <submittedName>
        <fullName evidence="1">Uncharacterized protein</fullName>
    </submittedName>
</protein>
<keyword evidence="2" id="KW-1185">Reference proteome</keyword>
<name>A0ACC1S457_9HYPO</name>
<organism evidence="1 2">
    <name type="scientific">Fusarium decemcellulare</name>
    <dbReference type="NCBI Taxonomy" id="57161"/>
    <lineage>
        <taxon>Eukaryota</taxon>
        <taxon>Fungi</taxon>
        <taxon>Dikarya</taxon>
        <taxon>Ascomycota</taxon>
        <taxon>Pezizomycotina</taxon>
        <taxon>Sordariomycetes</taxon>
        <taxon>Hypocreomycetidae</taxon>
        <taxon>Hypocreales</taxon>
        <taxon>Nectriaceae</taxon>
        <taxon>Fusarium</taxon>
        <taxon>Fusarium decemcellulare species complex</taxon>
    </lineage>
</organism>
<proteinExistence type="predicted"/>
<gene>
    <name evidence="1" type="ORF">NM208_g8741</name>
</gene>
<reference evidence="1" key="1">
    <citation type="submission" date="2022-08" db="EMBL/GenBank/DDBJ databases">
        <title>Genome Sequence of Fusarium decemcellulare.</title>
        <authorList>
            <person name="Buettner E."/>
        </authorList>
    </citation>
    <scope>NUCLEOTIDE SEQUENCE</scope>
    <source>
        <strain evidence="1">Babe19</strain>
    </source>
</reference>
<evidence type="ECO:0000313" key="1">
    <source>
        <dbReference type="EMBL" id="KAJ3531751.1"/>
    </source>
</evidence>
<dbReference type="EMBL" id="JANRMS010001029">
    <property type="protein sequence ID" value="KAJ3531751.1"/>
    <property type="molecule type" value="Genomic_DNA"/>
</dbReference>
<accession>A0ACC1S457</accession>
<sequence length="876" mass="96946">MAKNHNATIEYFGLACPDGGKVYICEDAKVEFFGCCTSDPCADGKGTCPKGHLRQLALNMAKYDDLLPQSCDDPAAEKKWYTCKFNKPPYAGCCNTNPCKEGKCPRNMTVPAALTNNLAERLWFLNPPVESQVWNTTISADGKDSTGTLESFADHATSSDSKGSIGYPAVAGICIAAMVAALLCLGGFWMYCQVLQFQDKAASPATPGRLHSGFEPVDGCEPEVHGFELNFHAFESLVPKTNPTIDLPADWHHGPKRLHSRNLNWTLEWVWDVILTLVPVCFIALALIAIRLDGQPESAYGERVRELIKLSPSLYPILFAAVTSRFYKNVARWSLEKPNGIRLAVLEQIFGSQSFAAAFERVFLIRTQVTIGLIILLTWAMSPLGGQSSSRLLSFGNTTTTSNGTIYFYNPDYQVSYYNLVTSSSIKNSVTALYSGSMLSSLQQKRSPRDLWDLPKIPQLSKKFESGHWYDVDDDALASGDNQYASLLGIKLQGFDSMDDMTEYDFDIQTSYIDFKCKYAGMFDDKFNQSKEANGLLNLELASPFMVNVTAPASWDEWMSLDDPPAVQIDYFSKGFKSKQDQDVAFPVQKWFRTKCSMETVLVETAIHCDVPSTISCFAQRQRQIESQNSSNRLPEPLSTIAGGLQRVMLLWPPASGEGAGSTSVASPTENYILEETHPFSGQELRIWPDVDFSVFPGTFSRRFTAAFNTYWDATLNPLTHTNVSFDSIPDPNILMHGRPGIQPFMNSTTGIKTTTQKVYRANRAWVAVLLTTTTLLEVFAIVGLLLQIFIRGPDVLGFASSMTRDNPYVPLPPGGSHMDGADRAKVLGDLRLQLADVRPEDETGYVAVKAVPSGDGSDEQEQAVWKPLDKKRLYA</sequence>